<gene>
    <name evidence="1" type="ordered locus">Deima_0990</name>
</gene>
<dbReference type="Proteomes" id="UP000008635">
    <property type="component" value="Chromosome"/>
</dbReference>
<dbReference type="RefSeq" id="WP_013556148.1">
    <property type="nucleotide sequence ID" value="NC_014958.1"/>
</dbReference>
<proteinExistence type="predicted"/>
<dbReference type="KEGG" id="dmr:Deima_0990"/>
<dbReference type="STRING" id="709986.Deima_0990"/>
<name>E8U6F4_DEIML</name>
<dbReference type="EMBL" id="CP002454">
    <property type="protein sequence ID" value="ADV66643.1"/>
    <property type="molecule type" value="Genomic_DNA"/>
</dbReference>
<dbReference type="HOGENOM" id="CLU_126454_0_0_0"/>
<reference evidence="1 2" key="1">
    <citation type="journal article" date="2011" name="Stand. Genomic Sci.">
        <title>Complete genome sequence of Deinococcus maricopensis type strain (LB-34).</title>
        <authorList>
            <person name="Pukall R."/>
            <person name="Zeytun A."/>
            <person name="Lucas S."/>
            <person name="Lapidus A."/>
            <person name="Hammon N."/>
            <person name="Deshpande S."/>
            <person name="Nolan M."/>
            <person name="Cheng J.F."/>
            <person name="Pitluck S."/>
            <person name="Liolios K."/>
            <person name="Pagani I."/>
            <person name="Mikhailova N."/>
            <person name="Ivanova N."/>
            <person name="Mavromatis K."/>
            <person name="Pati A."/>
            <person name="Tapia R."/>
            <person name="Han C."/>
            <person name="Goodwin L."/>
            <person name="Chen A."/>
            <person name="Palaniappan K."/>
            <person name="Land M."/>
            <person name="Hauser L."/>
            <person name="Chang Y.J."/>
            <person name="Jeffries C.D."/>
            <person name="Brambilla E.M."/>
            <person name="Rohde M."/>
            <person name="Goker M."/>
            <person name="Detter J.C."/>
            <person name="Woyke T."/>
            <person name="Bristow J."/>
            <person name="Eisen J.A."/>
            <person name="Markowitz V."/>
            <person name="Hugenholtz P."/>
            <person name="Kyrpides N.C."/>
            <person name="Klenk H.P."/>
        </authorList>
    </citation>
    <scope>NUCLEOTIDE SEQUENCE [LARGE SCALE GENOMIC DNA]</scope>
    <source>
        <strain evidence="2">DSM 21211 / LMG 22137 / NRRL B-23946 / LB-34</strain>
    </source>
</reference>
<keyword evidence="2" id="KW-1185">Reference proteome</keyword>
<dbReference type="AlphaFoldDB" id="E8U6F4"/>
<dbReference type="eggNOG" id="COG1514">
    <property type="taxonomic scope" value="Bacteria"/>
</dbReference>
<evidence type="ECO:0000313" key="1">
    <source>
        <dbReference type="EMBL" id="ADV66643.1"/>
    </source>
</evidence>
<dbReference type="InterPro" id="IPR009097">
    <property type="entry name" value="Cyclic_Pdiesterase"/>
</dbReference>
<accession>E8U6F4</accession>
<dbReference type="Gene3D" id="3.90.1140.10">
    <property type="entry name" value="Cyclic phosphodiesterase"/>
    <property type="match status" value="1"/>
</dbReference>
<dbReference type="SUPFAM" id="SSF55144">
    <property type="entry name" value="LigT-like"/>
    <property type="match status" value="1"/>
</dbReference>
<sequence precursor="true">MPSAQEQRSTASFLLGVLAPQGLSARVDAFRAASGASRESAAHVTVKARSGLSADLAWLESARATVAQAPAFEVRVGGAGIFPRRAVYLRVDSPGLVEVHVALLHALRPARRFGYEGPHMTPHLTLAQARRHLDLNGTFAQAQAAFADLAVQPFAFTVTALHLFMKPGPGGIYTPVSPLPLAT</sequence>
<evidence type="ECO:0000313" key="2">
    <source>
        <dbReference type="Proteomes" id="UP000008635"/>
    </source>
</evidence>
<reference evidence="2" key="2">
    <citation type="submission" date="2011-01" db="EMBL/GenBank/DDBJ databases">
        <title>The complete genome of Deinococcus maricopensis DSM 21211.</title>
        <authorList>
            <consortium name="US DOE Joint Genome Institute (JGI-PGF)"/>
            <person name="Lucas S."/>
            <person name="Copeland A."/>
            <person name="Lapidus A."/>
            <person name="Goodwin L."/>
            <person name="Pitluck S."/>
            <person name="Kyrpides N."/>
            <person name="Mavromatis K."/>
            <person name="Pagani I."/>
            <person name="Ivanova N."/>
            <person name="Ovchinnikova G."/>
            <person name="Zeytun A."/>
            <person name="Detter J.C."/>
            <person name="Han C."/>
            <person name="Land M."/>
            <person name="Hauser L."/>
            <person name="Markowitz V."/>
            <person name="Cheng J.-F."/>
            <person name="Hugenholtz P."/>
            <person name="Woyke T."/>
            <person name="Wu D."/>
            <person name="Pukall R."/>
            <person name="Gehrich-Schroeter G."/>
            <person name="Brambilla E."/>
            <person name="Klenk H.-P."/>
            <person name="Eisen J.A."/>
        </authorList>
    </citation>
    <scope>NUCLEOTIDE SEQUENCE [LARGE SCALE GENOMIC DNA]</scope>
    <source>
        <strain evidence="2">DSM 21211 / LMG 22137 / NRRL B-23946 / LB-34</strain>
    </source>
</reference>
<organism evidence="1 2">
    <name type="scientific">Deinococcus maricopensis (strain DSM 21211 / LMG 22137 / NRRL B-23946 / LB-34)</name>
    <dbReference type="NCBI Taxonomy" id="709986"/>
    <lineage>
        <taxon>Bacteria</taxon>
        <taxon>Thermotogati</taxon>
        <taxon>Deinococcota</taxon>
        <taxon>Deinococci</taxon>
        <taxon>Deinococcales</taxon>
        <taxon>Deinococcaceae</taxon>
        <taxon>Deinococcus</taxon>
    </lineage>
</organism>
<protein>
    <submittedName>
        <fullName evidence="1">Phosphoesterase HXTX</fullName>
    </submittedName>
</protein>
<dbReference type="OrthoDB" id="70764at2"/>
<dbReference type="Pfam" id="PF13563">
    <property type="entry name" value="2_5_RNA_ligase2"/>
    <property type="match status" value="1"/>
</dbReference>